<gene>
    <name evidence="18" type="ORF">BSAL_40570</name>
</gene>
<evidence type="ECO:0000256" key="8">
    <source>
        <dbReference type="ARBA" id="ARBA00022679"/>
    </source>
</evidence>
<evidence type="ECO:0000256" key="3">
    <source>
        <dbReference type="ARBA" id="ARBA00005119"/>
    </source>
</evidence>
<comment type="subcellular location">
    <subcellularLocation>
        <location evidence="2">Membrane</location>
        <topology evidence="2">Multi-pass membrane protein</topology>
    </subcellularLocation>
</comment>
<dbReference type="GO" id="GO:0016024">
    <property type="term" value="P:CDP-diacylglycerol biosynthetic process"/>
    <property type="evidence" value="ECO:0007669"/>
    <property type="project" value="UniProtKB-UniRule"/>
</dbReference>
<dbReference type="Proteomes" id="UP000051952">
    <property type="component" value="Unassembled WGS sequence"/>
</dbReference>
<evidence type="ECO:0000256" key="9">
    <source>
        <dbReference type="ARBA" id="ARBA00022692"/>
    </source>
</evidence>
<evidence type="ECO:0000256" key="14">
    <source>
        <dbReference type="ARBA" id="ARBA00023209"/>
    </source>
</evidence>
<reference evidence="19" key="1">
    <citation type="submission" date="2015-09" db="EMBL/GenBank/DDBJ databases">
        <authorList>
            <consortium name="Pathogen Informatics"/>
        </authorList>
    </citation>
    <scope>NUCLEOTIDE SEQUENCE [LARGE SCALE GENOMIC DNA]</scope>
    <source>
        <strain evidence="19">Lake Konstanz</strain>
    </source>
</reference>
<keyword evidence="11 16" id="KW-1133">Transmembrane helix</keyword>
<keyword evidence="7 16" id="KW-0444">Lipid biosynthesis</keyword>
<comment type="pathway">
    <text evidence="4">Lipid metabolism.</text>
</comment>
<dbReference type="InterPro" id="IPR000374">
    <property type="entry name" value="PC_trans"/>
</dbReference>
<dbReference type="PANTHER" id="PTHR13773">
    <property type="entry name" value="PHOSPHATIDATE CYTIDYLYLTRANSFERASE"/>
    <property type="match status" value="1"/>
</dbReference>
<feature type="transmembrane region" description="Helical" evidence="16">
    <location>
        <begin position="314"/>
        <end position="334"/>
    </location>
</feature>
<comment type="pathway">
    <text evidence="3 16 17">Phospholipid metabolism; CDP-diacylglycerol biosynthesis; CDP-diacylglycerol from sn-glycerol 3-phosphate: step 3/3.</text>
</comment>
<dbReference type="EC" id="2.7.7.41" evidence="6 16"/>
<keyword evidence="10 16" id="KW-0548">Nucleotidyltransferase</keyword>
<dbReference type="AlphaFoldDB" id="A0A0S4JNH9"/>
<evidence type="ECO:0000256" key="16">
    <source>
        <dbReference type="PIRNR" id="PIRNR018269"/>
    </source>
</evidence>
<evidence type="ECO:0000256" key="11">
    <source>
        <dbReference type="ARBA" id="ARBA00022989"/>
    </source>
</evidence>
<feature type="transmembrane region" description="Helical" evidence="16">
    <location>
        <begin position="53"/>
        <end position="86"/>
    </location>
</feature>
<dbReference type="GO" id="GO:0004605">
    <property type="term" value="F:phosphatidate cytidylyltransferase activity"/>
    <property type="evidence" value="ECO:0007669"/>
    <property type="project" value="UniProtKB-UniRule"/>
</dbReference>
<keyword evidence="13 16" id="KW-0472">Membrane</keyword>
<dbReference type="OMA" id="FVIESTM"/>
<feature type="transmembrane region" description="Helical" evidence="16">
    <location>
        <begin position="241"/>
        <end position="260"/>
    </location>
</feature>
<sequence>MSKAKLSPVKDSASAPLLAPLKSPHRKPAAPVVQPAAIEIEKKKGANEFVNRLVFSLLMCYGFLGLIAAGASVCIPLVLFILVMMFREVLRINQKERKDRQLPYFRFLPWWFLSVTVALMTLVTLRDQVLATYPQASRLLYNHIGMTAFGLYVIGLVAFVLSLKKGMYRYQFHQFTWMAMTLFFIVLQGSLQVSNMLYGMVWFLLPLSCVVNNDIWAYAFGKSFGRTRLLALSPKKTLEGFLGAWLFTMIFAFWFAGFLSRFPPLVCPKLDFNSALPTCEVDPLFVSEDVALPAWVATVTFDYWKSVSVCPVQYHALAFGVFASLIAPFGGFFASGLKRAFKLKDFGDLIPGHGGMTDRMDCQIIMGLFTWVYLRNVVFTGEGASTCPSVAQIIQCVAALSESQRAEVIRALSV</sequence>
<evidence type="ECO:0000256" key="2">
    <source>
        <dbReference type="ARBA" id="ARBA00004141"/>
    </source>
</evidence>
<keyword evidence="14 16" id="KW-0594">Phospholipid biosynthesis</keyword>
<dbReference type="PIRSF" id="PIRSF018269">
    <property type="entry name" value="PC_trans_euk"/>
    <property type="match status" value="1"/>
</dbReference>
<comment type="catalytic activity">
    <reaction evidence="1 16 17">
        <text>a 1,2-diacyl-sn-glycero-3-phosphate + CTP + H(+) = a CDP-1,2-diacyl-sn-glycerol + diphosphate</text>
        <dbReference type="Rhea" id="RHEA:16229"/>
        <dbReference type="ChEBI" id="CHEBI:15378"/>
        <dbReference type="ChEBI" id="CHEBI:33019"/>
        <dbReference type="ChEBI" id="CHEBI:37563"/>
        <dbReference type="ChEBI" id="CHEBI:58332"/>
        <dbReference type="ChEBI" id="CHEBI:58608"/>
        <dbReference type="EC" id="2.7.7.41"/>
    </reaction>
</comment>
<dbReference type="VEuPathDB" id="TriTrypDB:BSAL_40570"/>
<evidence type="ECO:0000256" key="10">
    <source>
        <dbReference type="ARBA" id="ARBA00022695"/>
    </source>
</evidence>
<dbReference type="EMBL" id="CYKH01002116">
    <property type="protein sequence ID" value="CUG93063.1"/>
    <property type="molecule type" value="Genomic_DNA"/>
</dbReference>
<evidence type="ECO:0000256" key="6">
    <source>
        <dbReference type="ARBA" id="ARBA00012487"/>
    </source>
</evidence>
<dbReference type="UniPathway" id="UPA00557">
    <property type="reaction ID" value="UER00614"/>
</dbReference>
<keyword evidence="8 16" id="KW-0808">Transferase</keyword>
<dbReference type="OrthoDB" id="10260889at2759"/>
<evidence type="ECO:0000256" key="12">
    <source>
        <dbReference type="ARBA" id="ARBA00023098"/>
    </source>
</evidence>
<protein>
    <recommendedName>
        <fullName evidence="6 16">Phosphatidate cytidylyltransferase</fullName>
        <ecNumber evidence="6 16">2.7.7.41</ecNumber>
    </recommendedName>
</protein>
<dbReference type="PANTHER" id="PTHR13773:SF8">
    <property type="entry name" value="PHOSPHATIDATE CYTIDYLYLTRANSFERASE, PHOTORECEPTOR-SPECIFIC"/>
    <property type="match status" value="1"/>
</dbReference>
<dbReference type="PROSITE" id="PS01315">
    <property type="entry name" value="CDS"/>
    <property type="match status" value="1"/>
</dbReference>
<accession>A0A0S4JNH9</accession>
<dbReference type="GO" id="GO:0005789">
    <property type="term" value="C:endoplasmic reticulum membrane"/>
    <property type="evidence" value="ECO:0007669"/>
    <property type="project" value="TreeGrafter"/>
</dbReference>
<evidence type="ECO:0000256" key="4">
    <source>
        <dbReference type="ARBA" id="ARBA00005189"/>
    </source>
</evidence>
<feature type="transmembrane region" description="Helical" evidence="16">
    <location>
        <begin position="175"/>
        <end position="194"/>
    </location>
</feature>
<keyword evidence="19" id="KW-1185">Reference proteome</keyword>
<keyword evidence="12 16" id="KW-0443">Lipid metabolism</keyword>
<evidence type="ECO:0000256" key="15">
    <source>
        <dbReference type="ARBA" id="ARBA00023264"/>
    </source>
</evidence>
<feature type="transmembrane region" description="Helical" evidence="16">
    <location>
        <begin position="140"/>
        <end position="163"/>
    </location>
</feature>
<feature type="transmembrane region" description="Helical" evidence="16">
    <location>
        <begin position="200"/>
        <end position="220"/>
    </location>
</feature>
<organism evidence="18 19">
    <name type="scientific">Bodo saltans</name>
    <name type="common">Flagellated protozoan</name>
    <dbReference type="NCBI Taxonomy" id="75058"/>
    <lineage>
        <taxon>Eukaryota</taxon>
        <taxon>Discoba</taxon>
        <taxon>Euglenozoa</taxon>
        <taxon>Kinetoplastea</taxon>
        <taxon>Metakinetoplastina</taxon>
        <taxon>Eubodonida</taxon>
        <taxon>Bodonidae</taxon>
        <taxon>Bodo</taxon>
    </lineage>
</organism>
<dbReference type="InterPro" id="IPR016720">
    <property type="entry name" value="PC_Trfase_euk"/>
</dbReference>
<comment type="similarity">
    <text evidence="5 16 17">Belongs to the CDS family.</text>
</comment>
<keyword evidence="9 16" id="KW-0812">Transmembrane</keyword>
<evidence type="ECO:0000256" key="7">
    <source>
        <dbReference type="ARBA" id="ARBA00022516"/>
    </source>
</evidence>
<keyword evidence="15 16" id="KW-1208">Phospholipid metabolism</keyword>
<evidence type="ECO:0000313" key="19">
    <source>
        <dbReference type="Proteomes" id="UP000051952"/>
    </source>
</evidence>
<evidence type="ECO:0000256" key="17">
    <source>
        <dbReference type="RuleBase" id="RU003938"/>
    </source>
</evidence>
<evidence type="ECO:0000256" key="1">
    <source>
        <dbReference type="ARBA" id="ARBA00001698"/>
    </source>
</evidence>
<proteinExistence type="inferred from homology"/>
<feature type="transmembrane region" description="Helical" evidence="16">
    <location>
        <begin position="107"/>
        <end position="125"/>
    </location>
</feature>
<dbReference type="Pfam" id="PF01148">
    <property type="entry name" value="CTP_transf_1"/>
    <property type="match status" value="1"/>
</dbReference>
<name>A0A0S4JNH9_BODSA</name>
<evidence type="ECO:0000256" key="5">
    <source>
        <dbReference type="ARBA" id="ARBA00010185"/>
    </source>
</evidence>
<evidence type="ECO:0000256" key="13">
    <source>
        <dbReference type="ARBA" id="ARBA00023136"/>
    </source>
</evidence>
<evidence type="ECO:0000313" key="18">
    <source>
        <dbReference type="EMBL" id="CUG93063.1"/>
    </source>
</evidence>